<organism evidence="1 2">
    <name type="scientific">Rubus argutus</name>
    <name type="common">Southern blackberry</name>
    <dbReference type="NCBI Taxonomy" id="59490"/>
    <lineage>
        <taxon>Eukaryota</taxon>
        <taxon>Viridiplantae</taxon>
        <taxon>Streptophyta</taxon>
        <taxon>Embryophyta</taxon>
        <taxon>Tracheophyta</taxon>
        <taxon>Spermatophyta</taxon>
        <taxon>Magnoliopsida</taxon>
        <taxon>eudicotyledons</taxon>
        <taxon>Gunneridae</taxon>
        <taxon>Pentapetalae</taxon>
        <taxon>rosids</taxon>
        <taxon>fabids</taxon>
        <taxon>Rosales</taxon>
        <taxon>Rosaceae</taxon>
        <taxon>Rosoideae</taxon>
        <taxon>Rosoideae incertae sedis</taxon>
        <taxon>Rubus</taxon>
    </lineage>
</organism>
<dbReference type="Proteomes" id="UP001457282">
    <property type="component" value="Unassembled WGS sequence"/>
</dbReference>
<evidence type="ECO:0000313" key="1">
    <source>
        <dbReference type="EMBL" id="KAK9925014.1"/>
    </source>
</evidence>
<comment type="caution">
    <text evidence="1">The sequence shown here is derived from an EMBL/GenBank/DDBJ whole genome shotgun (WGS) entry which is preliminary data.</text>
</comment>
<name>A0AAW1WJK5_RUBAR</name>
<protein>
    <submittedName>
        <fullName evidence="1">Uncharacterized protein</fullName>
    </submittedName>
</protein>
<accession>A0AAW1WJK5</accession>
<dbReference type="EMBL" id="JBEDUW010000006">
    <property type="protein sequence ID" value="KAK9925014.1"/>
    <property type="molecule type" value="Genomic_DNA"/>
</dbReference>
<sequence>MTLRLPNYQVSLSPWVAEENSLSEVAQIEASSTSDEEPCVGPAQFLSSATSFSFIGKNNFEVSTVQTRATVSTAQIPATFSTGQMPAALCTGQIPAAITNIQSKGGLLMDFIHLLHKH</sequence>
<evidence type="ECO:0000313" key="2">
    <source>
        <dbReference type="Proteomes" id="UP001457282"/>
    </source>
</evidence>
<keyword evidence="2" id="KW-1185">Reference proteome</keyword>
<reference evidence="1 2" key="1">
    <citation type="journal article" date="2023" name="G3 (Bethesda)">
        <title>A chromosome-length genome assembly and annotation of blackberry (Rubus argutus, cv. 'Hillquist').</title>
        <authorList>
            <person name="Bruna T."/>
            <person name="Aryal R."/>
            <person name="Dudchenko O."/>
            <person name="Sargent D.J."/>
            <person name="Mead D."/>
            <person name="Buti M."/>
            <person name="Cavallini A."/>
            <person name="Hytonen T."/>
            <person name="Andres J."/>
            <person name="Pham M."/>
            <person name="Weisz D."/>
            <person name="Mascagni F."/>
            <person name="Usai G."/>
            <person name="Natali L."/>
            <person name="Bassil N."/>
            <person name="Fernandez G.E."/>
            <person name="Lomsadze A."/>
            <person name="Armour M."/>
            <person name="Olukolu B."/>
            <person name="Poorten T."/>
            <person name="Britton C."/>
            <person name="Davik J."/>
            <person name="Ashrafi H."/>
            <person name="Aiden E.L."/>
            <person name="Borodovsky M."/>
            <person name="Worthington M."/>
        </authorList>
    </citation>
    <scope>NUCLEOTIDE SEQUENCE [LARGE SCALE GENOMIC DNA]</scope>
    <source>
        <strain evidence="1">PI 553951</strain>
    </source>
</reference>
<gene>
    <name evidence="1" type="ORF">M0R45_033355</name>
</gene>
<dbReference type="AlphaFoldDB" id="A0AAW1WJK5"/>
<proteinExistence type="predicted"/>